<evidence type="ECO:0000259" key="1">
    <source>
        <dbReference type="Pfam" id="PF12705"/>
    </source>
</evidence>
<organism evidence="2 3">
    <name type="scientific">Halocatena salina</name>
    <dbReference type="NCBI Taxonomy" id="2934340"/>
    <lineage>
        <taxon>Archaea</taxon>
        <taxon>Methanobacteriati</taxon>
        <taxon>Methanobacteriota</taxon>
        <taxon>Stenosarchaea group</taxon>
        <taxon>Halobacteria</taxon>
        <taxon>Halobacteriales</taxon>
        <taxon>Natronomonadaceae</taxon>
        <taxon>Halocatena</taxon>
    </lineage>
</organism>
<proteinExistence type="predicted"/>
<keyword evidence="3" id="KW-1185">Reference proteome</keyword>
<dbReference type="Proteomes" id="UP000831768">
    <property type="component" value="Chromosome"/>
</dbReference>
<dbReference type="InterPro" id="IPR038726">
    <property type="entry name" value="PDDEXK_AddAB-type"/>
</dbReference>
<dbReference type="InterPro" id="IPR011604">
    <property type="entry name" value="PDDEXK-like_dom_sf"/>
</dbReference>
<reference evidence="2" key="1">
    <citation type="submission" date="2022-04" db="EMBL/GenBank/DDBJ databases">
        <title>Halocatena sp. nov., isolated from a salt lake.</title>
        <authorList>
            <person name="Cui H.-L."/>
        </authorList>
    </citation>
    <scope>NUCLEOTIDE SEQUENCE</scope>
    <source>
        <strain evidence="2">AD-1</strain>
    </source>
</reference>
<dbReference type="KEGG" id="haad:MW046_01620"/>
<evidence type="ECO:0000313" key="3">
    <source>
        <dbReference type="Proteomes" id="UP000831768"/>
    </source>
</evidence>
<dbReference type="Gene3D" id="3.90.320.10">
    <property type="match status" value="1"/>
</dbReference>
<dbReference type="PANTHER" id="PTHR36531:SF2">
    <property type="entry name" value="CRISPR-ASSOCIATED EXONUCLEASE CAS4"/>
    <property type="match status" value="1"/>
</dbReference>
<evidence type="ECO:0000313" key="2">
    <source>
        <dbReference type="EMBL" id="UPM43159.1"/>
    </source>
</evidence>
<dbReference type="AlphaFoldDB" id="A0A8U0A2Y9"/>
<name>A0A8U0A2Y9_9EURY</name>
<feature type="domain" description="PD-(D/E)XK endonuclease-like" evidence="1">
    <location>
        <begin position="105"/>
        <end position="258"/>
    </location>
</feature>
<sequence>MESIDDGSTGRERSVLDELLAALSETQFQHWYKERQYRKNIEEGTPHYNESGFVPSPERHSPSKLLQCHRKITYQQCNAPAEQPEPKGIFWFGAQFETEIAIPFLRYAATEQSTYVRNTDWIEYSVDTVDESLEIKGSTDPVIVDSGAVPLLPTEIKTKQSLNHVSSPMRHHTAQLHAYMVGLSEKYDIDLTTGLIVYGSRESLEIQTFEIEFNERFWNDVVLDWATDHTKHRLQEDLPPAKPESNWECKFCSYRERCGKGTTSYDDAGVSGFLPGFTGYPRARVIEYLEGNPDAVLTPALALQYPDLAERYEVADWYCDACSSRIEWDVVTSATEPLCPHCAEEGELTVLSRPPQQHQVDE</sequence>
<protein>
    <submittedName>
        <fullName evidence="2">PD-(D/E)XK nuclease family protein</fullName>
    </submittedName>
</protein>
<accession>A0A8U0A2Y9</accession>
<gene>
    <name evidence="2" type="ORF">MW046_01620</name>
</gene>
<dbReference type="EMBL" id="CP096019">
    <property type="protein sequence ID" value="UPM43159.1"/>
    <property type="molecule type" value="Genomic_DNA"/>
</dbReference>
<dbReference type="RefSeq" id="WP_247993827.1">
    <property type="nucleotide sequence ID" value="NZ_CP096019.1"/>
</dbReference>
<dbReference type="GeneID" id="71926705"/>
<dbReference type="InterPro" id="IPR051827">
    <property type="entry name" value="Cas4_exonuclease"/>
</dbReference>
<dbReference type="PANTHER" id="PTHR36531">
    <property type="entry name" value="CRISPR-ASSOCIATED EXONUCLEASE CAS4"/>
    <property type="match status" value="1"/>
</dbReference>
<dbReference type="Pfam" id="PF12705">
    <property type="entry name" value="PDDEXK_1"/>
    <property type="match status" value="1"/>
</dbReference>